<name>A0ABR2JD10_9EUKA</name>
<evidence type="ECO:0000313" key="4">
    <source>
        <dbReference type="Proteomes" id="UP001470230"/>
    </source>
</evidence>
<protein>
    <recommendedName>
        <fullName evidence="5">DUF3447 domain-containing protein</fullName>
    </recommendedName>
</protein>
<evidence type="ECO:0008006" key="5">
    <source>
        <dbReference type="Google" id="ProtNLM"/>
    </source>
</evidence>
<accession>A0ABR2JD10</accession>
<dbReference type="Pfam" id="PF12796">
    <property type="entry name" value="Ank_2"/>
    <property type="match status" value="3"/>
</dbReference>
<dbReference type="SUPFAM" id="SSF48403">
    <property type="entry name" value="Ankyrin repeat"/>
    <property type="match status" value="3"/>
</dbReference>
<comment type="caution">
    <text evidence="3">The sequence shown here is derived from an EMBL/GenBank/DDBJ whole genome shotgun (WGS) entry which is preliminary data.</text>
</comment>
<keyword evidence="2" id="KW-0040">ANK repeat</keyword>
<dbReference type="InterPro" id="IPR002110">
    <property type="entry name" value="Ankyrin_rpt"/>
</dbReference>
<evidence type="ECO:0000313" key="3">
    <source>
        <dbReference type="EMBL" id="KAK8875609.1"/>
    </source>
</evidence>
<keyword evidence="4" id="KW-1185">Reference proteome</keyword>
<gene>
    <name evidence="3" type="ORF">M9Y10_005778</name>
</gene>
<dbReference type="SMART" id="SM00248">
    <property type="entry name" value="ANK"/>
    <property type="match status" value="14"/>
</dbReference>
<dbReference type="InterPro" id="IPR036770">
    <property type="entry name" value="Ankyrin_rpt-contain_sf"/>
</dbReference>
<dbReference type="Proteomes" id="UP001470230">
    <property type="component" value="Unassembled WGS sequence"/>
</dbReference>
<proteinExistence type="predicted"/>
<evidence type="ECO:0000256" key="2">
    <source>
        <dbReference type="ARBA" id="ARBA00023043"/>
    </source>
</evidence>
<evidence type="ECO:0000256" key="1">
    <source>
        <dbReference type="ARBA" id="ARBA00022737"/>
    </source>
</evidence>
<reference evidence="3 4" key="1">
    <citation type="submission" date="2024-04" db="EMBL/GenBank/DDBJ databases">
        <title>Tritrichomonas musculus Genome.</title>
        <authorList>
            <person name="Alves-Ferreira E."/>
            <person name="Grigg M."/>
            <person name="Lorenzi H."/>
            <person name="Galac M."/>
        </authorList>
    </citation>
    <scope>NUCLEOTIDE SEQUENCE [LARGE SCALE GENOMIC DNA]</scope>
    <source>
        <strain evidence="3 4">EAF2021</strain>
    </source>
</reference>
<dbReference type="EMBL" id="JAPFFF010000012">
    <property type="protein sequence ID" value="KAK8875609.1"/>
    <property type="molecule type" value="Genomic_DNA"/>
</dbReference>
<dbReference type="Gene3D" id="1.25.40.20">
    <property type="entry name" value="Ankyrin repeat-containing domain"/>
    <property type="match status" value="4"/>
</dbReference>
<dbReference type="PANTHER" id="PTHR24198">
    <property type="entry name" value="ANKYRIN REPEAT AND PROTEIN KINASE DOMAIN-CONTAINING PROTEIN"/>
    <property type="match status" value="1"/>
</dbReference>
<sequence>MYSDYCYSSDDDFFSHEEFFTKDVDSNSPNDNRMKYPPLNLLQDSNDLSILKYLPCNFELKTNNTSSKFNLDLLICTSRKIYELIRKNANIFSYYLNVDDPMNILKKFELMYQGKKVFFEKRDQQISEEIARLLELNSPIFNDSLFQSPEGIIASMKSFSTFLRNEKYRNFIISTKTHKYMCNSYAIYFSDVIKDMIIKDPTIHHFEYDFDDEFGQFQTVCSLFNLETIEPTKNNIYFLKEIAEDLKITKILPIISDIINNFENDSKVINEQQKMVDSIEELFGWLYNIENLKIETVKDLIVDSFWSKKEDDVRELAAFIIHVIKTNYLIHSSITDLLILLQKESDETNSLDILIPSIISYLMPIMSSKINYCSFFYNLHKKGIISEEDLIEDVRIQYELSLAKLRISKFKSFNQYNLLIWFFPELIEKEIIDIDCISHFEDENNYDSEYEEDDDLFYRNKSIKSDKLKDFISYYNPDKIDQYKNMRNKGEPDDELTKSLINDDVDKLQSIVTNSKIDFTKRDVPINIYSEQKRGKFKQYSLINYAAMLGSIKCFKYLLLNHAEINKNTFPCAIKGGNIEIIKIADEKSSKINSDDSIEAIKLTIKNHQNDLFDWILENKYANKLNFEIKSKLLKKSVKYGNAHSFIEIMNTGFDFKDFLQSFINISAKNGFYRFFKLIITLNGKEAIDQIIIDEKNHEFPFISFGNLSIFKLSLELTNTKRYIEKTLSFAIKKDYRNIFDYILSNLINKVFKISEHGAYEALKYSIQTQSTELSNSLWDKFISQCPSMFIGFEKLTKLLKIACNNKQIDLVQRLTEIILINNPNEDFSDQFKIAASVESFEICNYFIDKKVFINTKKLTEFVSLNVDFFSLIKNSFPDIQIQTNEYLLSDAIKSHNKELVDYLLKNGAPIKNCLFLAVLDGYLDIVDIILKYYNEPSIVNKNSKDGTILHVAIDRSDVQMVKRILKIPGIDPLLYNNEMKSALYIAILSKNMEIIEEILYFLGQRISEKRIIDEISKSTIDLISLEKNILTKEKKKYFRHYFRRFFSKKVDQVDKNNIILILKRVLQIKGIDPNVCGPKYTFLLYSCEIGEIEIVKMLLEMDNIDVNAYSHDDGNTPLITSIIYNNVDIALLLINDKRTDINLNNFNDETALTIAVQNKLTKVVSFLIKNEKFDPDKSHLNFAFYESFGKISTQLSSLKSLDVNYYNNNQTTLTNAVNNYNYEKIDLIVNHPSFDKDKSQFKKAVSILIQRSNIKEFKNIFNALKFDINLSIDSRSILTIAVEYQSFKIVKFILQNPNFDSKKSDILDAFLRGLSNICDKHKNKLRDYDKQSKQSSPDDSEDFILVHKNIKKNSSENSEDEIFVPPKAKQSFSEYSENDVFVPQKAKQSFSENSENDVFVPPKAIQSFFDDSDDDIFVHKKIKKISTDDNEDEIFVPPKAKQSFSENSENDVFVPQKAKQSFSENSEDEIFVPPKAKQSFSENSEDEIFVPPKAKQSFSENSEDEIFVPPKAIQSFFDDSDDDIFVHKKIKKISTDDNEDEVFVPPKAKQSSSYDSNDVISVHKNIKSISSEEYSEDDVFTIDDILNELFEFDKKHDKLIDMKKLLPNGKSFFTYKPNLPNARNFVKYLIDHGADPNKPDKDGVYPLEYAISTGNTNFVLALIDLDKIDLNIKTIMKPKRPDIQPTEKNETLLHLAAKIDNSDILKIFLNMKSFDINAIDDSGETPLIKACRYGIKENVKLLFKNNKLNYLHCNNEGKDALEILSSFYINKKNESKIEDKNIYMKQLLYLIELNNKDVKCSSYDGSEIDEYQ</sequence>
<dbReference type="PANTHER" id="PTHR24198:SF165">
    <property type="entry name" value="ANKYRIN REPEAT-CONTAINING PROTEIN-RELATED"/>
    <property type="match status" value="1"/>
</dbReference>
<keyword evidence="1" id="KW-0677">Repeat</keyword>
<dbReference type="Pfam" id="PF13637">
    <property type="entry name" value="Ank_4"/>
    <property type="match status" value="1"/>
</dbReference>
<organism evidence="3 4">
    <name type="scientific">Tritrichomonas musculus</name>
    <dbReference type="NCBI Taxonomy" id="1915356"/>
    <lineage>
        <taxon>Eukaryota</taxon>
        <taxon>Metamonada</taxon>
        <taxon>Parabasalia</taxon>
        <taxon>Tritrichomonadida</taxon>
        <taxon>Tritrichomonadidae</taxon>
        <taxon>Tritrichomonas</taxon>
    </lineage>
</organism>